<keyword evidence="2" id="KW-1185">Reference proteome</keyword>
<accession>B4DB36</accession>
<dbReference type="EMBL" id="ABVL01000035">
    <property type="protein sequence ID" value="EDY16314.1"/>
    <property type="molecule type" value="Genomic_DNA"/>
</dbReference>
<dbReference type="Proteomes" id="UP000005824">
    <property type="component" value="Unassembled WGS sequence"/>
</dbReference>
<dbReference type="PANTHER" id="PTHR33797:SF2">
    <property type="entry name" value="ORGANIC HYDROPEROXIDE RESISTANCE PROTEIN-LIKE"/>
    <property type="match status" value="1"/>
</dbReference>
<comment type="caution">
    <text evidence="1">The sequence shown here is derived from an EMBL/GenBank/DDBJ whole genome shotgun (WGS) entry which is preliminary data.</text>
</comment>
<dbReference type="Gene3D" id="3.30.300.20">
    <property type="match status" value="1"/>
</dbReference>
<dbReference type="AlphaFoldDB" id="B4DB36"/>
<dbReference type="InterPro" id="IPR036102">
    <property type="entry name" value="OsmC/Ohrsf"/>
</dbReference>
<gene>
    <name evidence="1" type="ORF">CfE428DRAFT_6127</name>
</gene>
<protein>
    <submittedName>
        <fullName evidence="1">Organic hydroperoxide resistance protein</fullName>
    </submittedName>
</protein>
<reference evidence="1 2" key="1">
    <citation type="journal article" date="2011" name="J. Bacteriol.">
        <title>Genome sequence of Chthoniobacter flavus Ellin428, an aerobic heterotrophic soil bacterium.</title>
        <authorList>
            <person name="Kant R."/>
            <person name="van Passel M.W."/>
            <person name="Palva A."/>
            <person name="Lucas S."/>
            <person name="Lapidus A."/>
            <person name="Glavina Del Rio T."/>
            <person name="Dalin E."/>
            <person name="Tice H."/>
            <person name="Bruce D."/>
            <person name="Goodwin L."/>
            <person name="Pitluck S."/>
            <person name="Larimer F.W."/>
            <person name="Land M.L."/>
            <person name="Hauser L."/>
            <person name="Sangwan P."/>
            <person name="de Vos W.M."/>
            <person name="Janssen P.H."/>
            <person name="Smidt H."/>
        </authorList>
    </citation>
    <scope>NUCLEOTIDE SEQUENCE [LARGE SCALE GENOMIC DNA]</scope>
    <source>
        <strain evidence="1 2">Ellin428</strain>
    </source>
</reference>
<dbReference type="PANTHER" id="PTHR33797">
    <property type="entry name" value="ORGANIC HYDROPEROXIDE RESISTANCE PROTEIN-LIKE"/>
    <property type="match status" value="1"/>
</dbReference>
<proteinExistence type="predicted"/>
<name>B4DB36_9BACT</name>
<evidence type="ECO:0000313" key="2">
    <source>
        <dbReference type="Proteomes" id="UP000005824"/>
    </source>
</evidence>
<dbReference type="eggNOG" id="COG1764">
    <property type="taxonomic scope" value="Bacteria"/>
</dbReference>
<dbReference type="SUPFAM" id="SSF82784">
    <property type="entry name" value="OsmC-like"/>
    <property type="match status" value="1"/>
</dbReference>
<sequence>MQARLNVSLPGVEHAVAQELVEAAHQICPYWKASRGNIPVAINLL</sequence>
<dbReference type="InterPro" id="IPR019953">
    <property type="entry name" value="OHR"/>
</dbReference>
<dbReference type="STRING" id="497964.CfE428DRAFT_6127"/>
<evidence type="ECO:0000313" key="1">
    <source>
        <dbReference type="EMBL" id="EDY16314.1"/>
    </source>
</evidence>
<dbReference type="InParanoid" id="B4DB36"/>
<dbReference type="InterPro" id="IPR015946">
    <property type="entry name" value="KH_dom-like_a/b"/>
</dbReference>
<dbReference type="GO" id="GO:0006979">
    <property type="term" value="P:response to oxidative stress"/>
    <property type="evidence" value="ECO:0007669"/>
    <property type="project" value="InterPro"/>
</dbReference>
<organism evidence="1 2">
    <name type="scientific">Chthoniobacter flavus Ellin428</name>
    <dbReference type="NCBI Taxonomy" id="497964"/>
    <lineage>
        <taxon>Bacteria</taxon>
        <taxon>Pseudomonadati</taxon>
        <taxon>Verrucomicrobiota</taxon>
        <taxon>Spartobacteria</taxon>
        <taxon>Chthoniobacterales</taxon>
        <taxon>Chthoniobacteraceae</taxon>
        <taxon>Chthoniobacter</taxon>
    </lineage>
</organism>